<sequence length="295" mass="31420">MNRTHLNLLLLVAVAGLGAGVYFSQKKEEPVVPLTALTADVLTRIALEHPGHPKLVLEKQGATWKIVEPVKADTDELEVSALTNLATLGARRKLPLAEVKLADLGLAPPAYRITLNDVALDFGAQEPIEARRYVLTGGEVALVDDPPSAALDADYSDLVAKPPVPADGEIVKIELPSGVSVVLGADGKSWEAAPLQPDISADAPQKLAHAWKDARAMWMAADLPEGSQGETVKLTLKDGRELRFVVAERDPQVVLASPELKVRYVMSKALESELLQLHKAAVAPPPGATPALPKL</sequence>
<proteinExistence type="predicted"/>
<evidence type="ECO:0000313" key="3">
    <source>
        <dbReference type="Proteomes" id="UP000238220"/>
    </source>
</evidence>
<organism evidence="2 3">
    <name type="scientific">Solimonas fluminis</name>
    <dbReference type="NCBI Taxonomy" id="2086571"/>
    <lineage>
        <taxon>Bacteria</taxon>
        <taxon>Pseudomonadati</taxon>
        <taxon>Pseudomonadota</taxon>
        <taxon>Gammaproteobacteria</taxon>
        <taxon>Nevskiales</taxon>
        <taxon>Nevskiaceae</taxon>
        <taxon>Solimonas</taxon>
    </lineage>
</organism>
<dbReference type="Pfam" id="PF14238">
    <property type="entry name" value="DUF4340"/>
    <property type="match status" value="1"/>
</dbReference>
<evidence type="ECO:0000259" key="1">
    <source>
        <dbReference type="Pfam" id="PF14238"/>
    </source>
</evidence>
<dbReference type="RefSeq" id="WP_104229212.1">
    <property type="nucleotide sequence ID" value="NZ_PSNW01000002.1"/>
</dbReference>
<accession>A0A2S5TJ17</accession>
<dbReference type="InterPro" id="IPR025641">
    <property type="entry name" value="DUF4340"/>
</dbReference>
<protein>
    <recommendedName>
        <fullName evidence="1">DUF4340 domain-containing protein</fullName>
    </recommendedName>
</protein>
<dbReference type="AlphaFoldDB" id="A0A2S5TJ17"/>
<name>A0A2S5TJ17_9GAMM</name>
<dbReference type="EMBL" id="PSNW01000002">
    <property type="protein sequence ID" value="PPE74986.1"/>
    <property type="molecule type" value="Genomic_DNA"/>
</dbReference>
<dbReference type="Proteomes" id="UP000238220">
    <property type="component" value="Unassembled WGS sequence"/>
</dbReference>
<reference evidence="2 3" key="1">
    <citation type="submission" date="2018-02" db="EMBL/GenBank/DDBJ databases">
        <title>Genome sequencing of Solimonas sp. HR-BB.</title>
        <authorList>
            <person name="Lee Y."/>
            <person name="Jeon C.O."/>
        </authorList>
    </citation>
    <scope>NUCLEOTIDE SEQUENCE [LARGE SCALE GENOMIC DNA]</scope>
    <source>
        <strain evidence="2 3">HR-BB</strain>
    </source>
</reference>
<keyword evidence="3" id="KW-1185">Reference proteome</keyword>
<evidence type="ECO:0000313" key="2">
    <source>
        <dbReference type="EMBL" id="PPE74986.1"/>
    </source>
</evidence>
<feature type="domain" description="DUF4340" evidence="1">
    <location>
        <begin position="64"/>
        <end position="204"/>
    </location>
</feature>
<gene>
    <name evidence="2" type="ORF">C3942_04740</name>
</gene>
<dbReference type="OrthoDB" id="7062720at2"/>
<comment type="caution">
    <text evidence="2">The sequence shown here is derived from an EMBL/GenBank/DDBJ whole genome shotgun (WGS) entry which is preliminary data.</text>
</comment>